<dbReference type="PROSITE" id="PS51375">
    <property type="entry name" value="PPR"/>
    <property type="match status" value="1"/>
</dbReference>
<dbReference type="PANTHER" id="PTHR47941">
    <property type="entry name" value="PENTATRICOPEPTIDE REPEAT-CONTAINING PROTEIN 3, MITOCHONDRIAL"/>
    <property type="match status" value="1"/>
</dbReference>
<dbReference type="Pfam" id="PF01535">
    <property type="entry name" value="PPR"/>
    <property type="match status" value="1"/>
</dbReference>
<reference evidence="4" key="1">
    <citation type="submission" date="2020-01" db="EMBL/GenBank/DDBJ databases">
        <authorList>
            <person name="Mishra B."/>
        </authorList>
    </citation>
    <scope>NUCLEOTIDE SEQUENCE [LARGE SCALE GENOMIC DNA]</scope>
</reference>
<dbReference type="Gene3D" id="1.25.40.10">
    <property type="entry name" value="Tetratricopeptide repeat domain"/>
    <property type="match status" value="1"/>
</dbReference>
<dbReference type="Proteomes" id="UP000467841">
    <property type="component" value="Unassembled WGS sequence"/>
</dbReference>
<gene>
    <name evidence="4" type="ORF">MERR_LOCUS14813</name>
</gene>
<dbReference type="InterPro" id="IPR011990">
    <property type="entry name" value="TPR-like_helical_dom_sf"/>
</dbReference>
<feature type="repeat" description="PPR" evidence="3">
    <location>
        <begin position="102"/>
        <end position="136"/>
    </location>
</feature>
<evidence type="ECO:0000256" key="1">
    <source>
        <dbReference type="ARBA" id="ARBA00007626"/>
    </source>
</evidence>
<sequence length="186" mass="21182">MWKVMVIPSTEKRFLQRNRLEKGNLYGFYCRNRGFSGGTYDNRERLRNGLVQDLKLDDAITSTSKGVKPDVVTYNKVISGLCWKGLKEEALRKIKEDGPLPNSVTYNTLIRARLRDGDKAESAELINEMKRCGFAGHASTFGMVTHMLHDGRLDKSCKALRFQTRDYDANTCCLVNSRIVLKVREA</sequence>
<dbReference type="OrthoDB" id="1092629at2759"/>
<evidence type="ECO:0000256" key="2">
    <source>
        <dbReference type="ARBA" id="ARBA00022737"/>
    </source>
</evidence>
<comment type="similarity">
    <text evidence="1">Belongs to the PPR family. P subfamily.</text>
</comment>
<dbReference type="EMBL" id="CACVBM020001058">
    <property type="protein sequence ID" value="CAA7027578.1"/>
    <property type="molecule type" value="Genomic_DNA"/>
</dbReference>
<evidence type="ECO:0008006" key="6">
    <source>
        <dbReference type="Google" id="ProtNLM"/>
    </source>
</evidence>
<evidence type="ECO:0000313" key="5">
    <source>
        <dbReference type="Proteomes" id="UP000467841"/>
    </source>
</evidence>
<proteinExistence type="inferred from homology"/>
<organism evidence="4 5">
    <name type="scientific">Microthlaspi erraticum</name>
    <dbReference type="NCBI Taxonomy" id="1685480"/>
    <lineage>
        <taxon>Eukaryota</taxon>
        <taxon>Viridiplantae</taxon>
        <taxon>Streptophyta</taxon>
        <taxon>Embryophyta</taxon>
        <taxon>Tracheophyta</taxon>
        <taxon>Spermatophyta</taxon>
        <taxon>Magnoliopsida</taxon>
        <taxon>eudicotyledons</taxon>
        <taxon>Gunneridae</taxon>
        <taxon>Pentapetalae</taxon>
        <taxon>rosids</taxon>
        <taxon>malvids</taxon>
        <taxon>Brassicales</taxon>
        <taxon>Brassicaceae</taxon>
        <taxon>Coluteocarpeae</taxon>
        <taxon>Microthlaspi</taxon>
    </lineage>
</organism>
<comment type="caution">
    <text evidence="4">The sequence shown here is derived from an EMBL/GenBank/DDBJ whole genome shotgun (WGS) entry which is preliminary data.</text>
</comment>
<keyword evidence="5" id="KW-1185">Reference proteome</keyword>
<dbReference type="InterPro" id="IPR002885">
    <property type="entry name" value="PPR_rpt"/>
</dbReference>
<dbReference type="NCBIfam" id="TIGR00756">
    <property type="entry name" value="PPR"/>
    <property type="match status" value="1"/>
</dbReference>
<accession>A0A6D2IR30</accession>
<evidence type="ECO:0000256" key="3">
    <source>
        <dbReference type="PROSITE-ProRule" id="PRU00708"/>
    </source>
</evidence>
<dbReference type="AlphaFoldDB" id="A0A6D2IR30"/>
<protein>
    <recommendedName>
        <fullName evidence="6">Pentacotripeptide-repeat region of PRORP domain-containing protein</fullName>
    </recommendedName>
</protein>
<keyword evidence="2" id="KW-0677">Repeat</keyword>
<evidence type="ECO:0000313" key="4">
    <source>
        <dbReference type="EMBL" id="CAA7027578.1"/>
    </source>
</evidence>
<name>A0A6D2IR30_9BRAS</name>
<dbReference type="Pfam" id="PF12854">
    <property type="entry name" value="PPR_1"/>
    <property type="match status" value="1"/>
</dbReference>